<accession>A0A4D4LZ94</accession>
<reference evidence="3 4" key="1">
    <citation type="submission" date="2019-04" db="EMBL/GenBank/DDBJ databases">
        <title>Draft genome sequences of Streptomyces avermitilis ATCC 31267.</title>
        <authorList>
            <person name="Komaki H."/>
            <person name="Tamura T."/>
            <person name="Hosoyama A."/>
        </authorList>
    </citation>
    <scope>NUCLEOTIDE SEQUENCE [LARGE SCALE GENOMIC DNA]</scope>
    <source>
        <strain evidence="3 4">ATCC 31267</strain>
    </source>
</reference>
<dbReference type="Proteomes" id="UP000302139">
    <property type="component" value="Unassembled WGS sequence"/>
</dbReference>
<dbReference type="AlphaFoldDB" id="A0A4D4LZ94"/>
<proteinExistence type="predicted"/>
<evidence type="ECO:0000313" key="2">
    <source>
        <dbReference type="EMBL" id="GDY63713.1"/>
    </source>
</evidence>
<feature type="transmembrane region" description="Helical" evidence="1">
    <location>
        <begin position="15"/>
        <end position="35"/>
    </location>
</feature>
<evidence type="ECO:0000256" key="1">
    <source>
        <dbReference type="SAM" id="Phobius"/>
    </source>
</evidence>
<dbReference type="Proteomes" id="UP000299211">
    <property type="component" value="Unassembled WGS sequence"/>
</dbReference>
<keyword evidence="1" id="KW-1133">Transmembrane helix</keyword>
<reference evidence="2 5" key="2">
    <citation type="submission" date="2019-04" db="EMBL/GenBank/DDBJ databases">
        <title>Draft genome sequences of Streptomyces avermitilis NBRC 14893.</title>
        <authorList>
            <person name="Komaki H."/>
            <person name="Tamura T."/>
            <person name="Hosoyama A."/>
        </authorList>
    </citation>
    <scope>NUCLEOTIDE SEQUENCE [LARGE SCALE GENOMIC DNA]</scope>
    <source>
        <strain evidence="2 5">NBRC 14893</strain>
    </source>
</reference>
<dbReference type="EMBL" id="BJHX01000001">
    <property type="protein sequence ID" value="GDY63713.1"/>
    <property type="molecule type" value="Genomic_DNA"/>
</dbReference>
<keyword evidence="1" id="KW-0812">Transmembrane</keyword>
<feature type="transmembrane region" description="Helical" evidence="1">
    <location>
        <begin position="41"/>
        <end position="62"/>
    </location>
</feature>
<comment type="caution">
    <text evidence="2">The sequence shown here is derived from an EMBL/GenBank/DDBJ whole genome shotgun (WGS) entry which is preliminary data.</text>
</comment>
<keyword evidence="1" id="KW-0472">Membrane</keyword>
<protein>
    <submittedName>
        <fullName evidence="2">Uncharacterized protein</fullName>
    </submittedName>
</protein>
<sequence length="87" mass="9342">MTLIKYMTNAKDERWWIQGLGLMAGAVWAGARALGNGRPPLLRVGFGVAAICFLAAIAGLFIDRIRAARRGRRGSADDTAAGEQQEP</sequence>
<dbReference type="EMBL" id="BJHY01000001">
    <property type="protein sequence ID" value="GDY76145.1"/>
    <property type="molecule type" value="Genomic_DNA"/>
</dbReference>
<organism evidence="2 5">
    <name type="scientific">Streptomyces avermitilis</name>
    <dbReference type="NCBI Taxonomy" id="33903"/>
    <lineage>
        <taxon>Bacteria</taxon>
        <taxon>Bacillati</taxon>
        <taxon>Actinomycetota</taxon>
        <taxon>Actinomycetes</taxon>
        <taxon>Kitasatosporales</taxon>
        <taxon>Streptomycetaceae</taxon>
        <taxon>Streptomyces</taxon>
    </lineage>
</organism>
<name>A0A4D4LZ94_STRAX</name>
<evidence type="ECO:0000313" key="3">
    <source>
        <dbReference type="EMBL" id="GDY76145.1"/>
    </source>
</evidence>
<evidence type="ECO:0000313" key="4">
    <source>
        <dbReference type="Proteomes" id="UP000299211"/>
    </source>
</evidence>
<evidence type="ECO:0000313" key="5">
    <source>
        <dbReference type="Proteomes" id="UP000302139"/>
    </source>
</evidence>
<gene>
    <name evidence="2" type="ORF">SAV14893_031060</name>
    <name evidence="3" type="ORF">SAV31267_056300</name>
</gene>